<accession>A0A2U2JD90</accession>
<dbReference type="Pfam" id="PF13020">
    <property type="entry name" value="NOV_C"/>
    <property type="match status" value="1"/>
</dbReference>
<reference evidence="2 3" key="1">
    <citation type="submission" date="2018-05" db="EMBL/GenBank/DDBJ databases">
        <title>Polaribacter aquimarinus sp. nov., isolated from sediment in a sediment of sea.</title>
        <authorList>
            <person name="Lu D."/>
        </authorList>
    </citation>
    <scope>NUCLEOTIDE SEQUENCE [LARGE SCALE GENOMIC DNA]</scope>
    <source>
        <strain evidence="2 3">ZY113</strain>
    </source>
</reference>
<evidence type="ECO:0000313" key="2">
    <source>
        <dbReference type="EMBL" id="PWG06308.1"/>
    </source>
</evidence>
<gene>
    <name evidence="2" type="ORF">DIS07_00310</name>
</gene>
<proteinExistence type="predicted"/>
<evidence type="ECO:0000259" key="1">
    <source>
        <dbReference type="Pfam" id="PF13020"/>
    </source>
</evidence>
<dbReference type="InterPro" id="IPR024975">
    <property type="entry name" value="NOV_C"/>
</dbReference>
<keyword evidence="3" id="KW-1185">Reference proteome</keyword>
<dbReference type="RefSeq" id="WP_109403224.1">
    <property type="nucleotide sequence ID" value="NZ_QFFG01000001.1"/>
</dbReference>
<dbReference type="AlphaFoldDB" id="A0A2U2JD90"/>
<organism evidence="2 3">
    <name type="scientific">Polaribacter aquimarinus</name>
    <dbReference type="NCBI Taxonomy" id="2100726"/>
    <lineage>
        <taxon>Bacteria</taxon>
        <taxon>Pseudomonadati</taxon>
        <taxon>Bacteroidota</taxon>
        <taxon>Flavobacteriia</taxon>
        <taxon>Flavobacteriales</taxon>
        <taxon>Flavobacteriaceae</taxon>
    </lineage>
</organism>
<sequence length="313" mass="37387">MIIDLDNTDNLLLKSNRVTLKKGLEYFSKIKSENTKNIFYNLTRTTSLKDLDIKFILTFLSKTRHIEYNNDKITKRIQFESNTIIDELIFFYYSILTNNRQLNNALFVNSKFTINEDEISIDIFSVQIKYRVFFTILQNLGLLIKTDNKGIVIIKNYALAKKFLGRPLKKISPEEFEKEQEQKRINGIEAEKFVLAFENKRLGEKQIDWVAQYIVNEGYDIASYNKIDDIEYNRFIEVKSYEGKIPYFYWSRNEVNVAKRKLEKYWIYLVNRSEMNNKDYEPIMKQNPIESVLNNENWDKQVENYKIKLISQP</sequence>
<comment type="caution">
    <text evidence="2">The sequence shown here is derived from an EMBL/GenBank/DDBJ whole genome shotgun (WGS) entry which is preliminary data.</text>
</comment>
<feature type="domain" description="Protein NO VEIN C-terminal" evidence="1">
    <location>
        <begin position="190"/>
        <end position="274"/>
    </location>
</feature>
<evidence type="ECO:0000313" key="3">
    <source>
        <dbReference type="Proteomes" id="UP000245670"/>
    </source>
</evidence>
<dbReference type="EMBL" id="QFFG01000001">
    <property type="protein sequence ID" value="PWG06308.1"/>
    <property type="molecule type" value="Genomic_DNA"/>
</dbReference>
<dbReference type="OrthoDB" id="9781481at2"/>
<dbReference type="Proteomes" id="UP000245670">
    <property type="component" value="Unassembled WGS sequence"/>
</dbReference>
<protein>
    <recommendedName>
        <fullName evidence="1">Protein NO VEIN C-terminal domain-containing protein</fullName>
    </recommendedName>
</protein>
<name>A0A2U2JD90_9FLAO</name>